<dbReference type="SUPFAM" id="SSF49464">
    <property type="entry name" value="Carboxypeptidase regulatory domain-like"/>
    <property type="match status" value="1"/>
</dbReference>
<protein>
    <submittedName>
        <fullName evidence="2">CarboxypepD_reg-like domain-containing protein</fullName>
    </submittedName>
</protein>
<dbReference type="Pfam" id="PF13715">
    <property type="entry name" value="CarbopepD_reg_2"/>
    <property type="match status" value="1"/>
</dbReference>
<proteinExistence type="predicted"/>
<accession>A0ABY1NBF5</accession>
<feature type="chain" id="PRO_5045227487" evidence="1">
    <location>
        <begin position="27"/>
        <end position="374"/>
    </location>
</feature>
<dbReference type="InterPro" id="IPR008969">
    <property type="entry name" value="CarboxyPept-like_regulatory"/>
</dbReference>
<evidence type="ECO:0000313" key="3">
    <source>
        <dbReference type="Proteomes" id="UP001157915"/>
    </source>
</evidence>
<keyword evidence="1" id="KW-0732">Signal</keyword>
<name>A0ABY1NBF5_9BACT</name>
<reference evidence="2 3" key="1">
    <citation type="submission" date="2017-05" db="EMBL/GenBank/DDBJ databases">
        <authorList>
            <person name="Varghese N."/>
            <person name="Submissions S."/>
        </authorList>
    </citation>
    <scope>NUCLEOTIDE SEQUENCE [LARGE SCALE GENOMIC DNA]</scope>
    <source>
        <strain evidence="2 3">DSM 15360</strain>
    </source>
</reference>
<organism evidence="2 3">
    <name type="scientific">Algoriphagus winogradskyi</name>
    <dbReference type="NCBI Taxonomy" id="237017"/>
    <lineage>
        <taxon>Bacteria</taxon>
        <taxon>Pseudomonadati</taxon>
        <taxon>Bacteroidota</taxon>
        <taxon>Cytophagia</taxon>
        <taxon>Cytophagales</taxon>
        <taxon>Cyclobacteriaceae</taxon>
        <taxon>Algoriphagus</taxon>
    </lineage>
</organism>
<dbReference type="Gene3D" id="2.60.40.1120">
    <property type="entry name" value="Carboxypeptidase-like, regulatory domain"/>
    <property type="match status" value="1"/>
</dbReference>
<dbReference type="EMBL" id="FXUA01000001">
    <property type="protein sequence ID" value="SMP03644.1"/>
    <property type="molecule type" value="Genomic_DNA"/>
</dbReference>
<dbReference type="RefSeq" id="WP_283411145.1">
    <property type="nucleotide sequence ID" value="NZ_FXUA01000001.1"/>
</dbReference>
<evidence type="ECO:0000256" key="1">
    <source>
        <dbReference type="SAM" id="SignalP"/>
    </source>
</evidence>
<sequence>MSKPISILFKIVLGLFLFLCGNIAFAQQVFQGTVADYETGEVVPYATVFITNTTFGVSADGNGKFYLSIPEGNYEVIIRMLGYNSLVFSLSTDDLKPQGYRFLLSPSEEELDLVEVKVNRDPAWYRNLESFKAYFLGTSENGNSCKFLNDTVLRLDDQSEAGMLKVSATDILKIDNPNLGYRLDYLLEEFRFERNDGYVFYAGYPLFIPDSTLSRAKQRKVEKEREKAYRGSLQHLIRSIYEGNTENQGFILRKLYRIPDPSNPGKFVNQLDSNPISAGELIANNSEGKVLLSFSDYVHVTYTEELESIEFKGRASTEKLGNQVSTIHLEMEDLEIYANGSYADPFGILVEGYIAWERVGDLLPMDYSPKPSNK</sequence>
<comment type="caution">
    <text evidence="2">The sequence shown here is derived from an EMBL/GenBank/DDBJ whole genome shotgun (WGS) entry which is preliminary data.</text>
</comment>
<keyword evidence="3" id="KW-1185">Reference proteome</keyword>
<evidence type="ECO:0000313" key="2">
    <source>
        <dbReference type="EMBL" id="SMP03644.1"/>
    </source>
</evidence>
<feature type="signal peptide" evidence="1">
    <location>
        <begin position="1"/>
        <end position="26"/>
    </location>
</feature>
<gene>
    <name evidence="2" type="ORF">SAMN06265367_101199</name>
</gene>
<dbReference type="Proteomes" id="UP001157915">
    <property type="component" value="Unassembled WGS sequence"/>
</dbReference>